<dbReference type="SUPFAM" id="SSF46689">
    <property type="entry name" value="Homeodomain-like"/>
    <property type="match status" value="1"/>
</dbReference>
<dbReference type="AlphaFoldDB" id="A0A3E0K0E3"/>
<dbReference type="GO" id="GO:1901135">
    <property type="term" value="P:carbohydrate derivative metabolic process"/>
    <property type="evidence" value="ECO:0007669"/>
    <property type="project" value="InterPro"/>
</dbReference>
<dbReference type="InterPro" id="IPR036388">
    <property type="entry name" value="WH-like_DNA-bd_sf"/>
</dbReference>
<dbReference type="GO" id="GO:0097367">
    <property type="term" value="F:carbohydrate derivative binding"/>
    <property type="evidence" value="ECO:0007669"/>
    <property type="project" value="InterPro"/>
</dbReference>
<dbReference type="PANTHER" id="PTHR30514">
    <property type="entry name" value="GLUCOKINASE"/>
    <property type="match status" value="1"/>
</dbReference>
<comment type="caution">
    <text evidence="6">The sequence shown here is derived from an EMBL/GenBank/DDBJ whole genome shotgun (WGS) entry which is preliminary data.</text>
</comment>
<reference evidence="6 7" key="1">
    <citation type="submission" date="2018-03" db="EMBL/GenBank/DDBJ databases">
        <authorList>
            <person name="Keele B.F."/>
        </authorList>
    </citation>
    <scope>NUCLEOTIDE SEQUENCE [LARGE SCALE GENOMIC DNA]</scope>
    <source>
        <strain evidence="6">ZCTH4_d</strain>
    </source>
</reference>
<evidence type="ECO:0000256" key="2">
    <source>
        <dbReference type="ARBA" id="ARBA00023125"/>
    </source>
</evidence>
<dbReference type="SUPFAM" id="SSF53697">
    <property type="entry name" value="SIS domain"/>
    <property type="match status" value="1"/>
</dbReference>
<dbReference type="InterPro" id="IPR001347">
    <property type="entry name" value="SIS_dom"/>
</dbReference>
<evidence type="ECO:0000313" key="6">
    <source>
        <dbReference type="EMBL" id="REJ25899.1"/>
    </source>
</evidence>
<feature type="domain" description="SIS" evidence="5">
    <location>
        <begin position="104"/>
        <end position="248"/>
    </location>
</feature>
<keyword evidence="3" id="KW-0804">Transcription</keyword>
<dbReference type="RefSeq" id="WP_020153668.1">
    <property type="nucleotide sequence ID" value="NZ_JBAIZG010000025.1"/>
</dbReference>
<dbReference type="Pfam" id="PF01418">
    <property type="entry name" value="HTH_6"/>
    <property type="match status" value="1"/>
</dbReference>
<dbReference type="EMBL" id="QEWE01000029">
    <property type="protein sequence ID" value="REJ25899.1"/>
    <property type="molecule type" value="Genomic_DNA"/>
</dbReference>
<sequence length="263" mass="30637">MNTVIKRINEKYKYLSPSHKAIANFLLNNHEKIPHLTARELAEQTLNVPSSIISFSKKLGFKGFNELKYSYMNDEKNNQTVDDEIVKALMKAEEVTKRKEFKEAVRLLLEAPRIFIMAFQMSQIPAKDFYFRMRKIEPSKMIFFETYADQFRMVSMMGDDDVVLIVSNSGEAEEILEIEKELSKKKCKQILVTNGINSSLSKYATIELSVGCLEDDPVMFKEVPTKARYALIYLLEKIFLEILHIDFEEKRQRIINTSKFFKG</sequence>
<organism evidence="6 7">
    <name type="scientific">Caldibacillus debilis</name>
    <dbReference type="NCBI Taxonomy" id="301148"/>
    <lineage>
        <taxon>Bacteria</taxon>
        <taxon>Bacillati</taxon>
        <taxon>Bacillota</taxon>
        <taxon>Bacilli</taxon>
        <taxon>Bacillales</taxon>
        <taxon>Bacillaceae</taxon>
        <taxon>Caldibacillus</taxon>
    </lineage>
</organism>
<dbReference type="InterPro" id="IPR000281">
    <property type="entry name" value="HTH_RpiR"/>
</dbReference>
<dbReference type="Gene3D" id="3.40.50.10490">
    <property type="entry name" value="Glucose-6-phosphate isomerase like protein, domain 1"/>
    <property type="match status" value="1"/>
</dbReference>
<name>A0A3E0K0E3_9BACI</name>
<proteinExistence type="predicted"/>
<dbReference type="InterPro" id="IPR035472">
    <property type="entry name" value="RpiR-like_SIS"/>
</dbReference>
<dbReference type="CDD" id="cd05013">
    <property type="entry name" value="SIS_RpiR"/>
    <property type="match status" value="1"/>
</dbReference>
<dbReference type="PROSITE" id="PS51464">
    <property type="entry name" value="SIS"/>
    <property type="match status" value="1"/>
</dbReference>
<dbReference type="InterPro" id="IPR009057">
    <property type="entry name" value="Homeodomain-like_sf"/>
</dbReference>
<protein>
    <submittedName>
        <fullName evidence="6">MurR/RpiR family transcriptional regulator</fullName>
    </submittedName>
</protein>
<dbReference type="InterPro" id="IPR047640">
    <property type="entry name" value="RpiR-like"/>
</dbReference>
<keyword evidence="2" id="KW-0238">DNA-binding</keyword>
<evidence type="ECO:0000256" key="3">
    <source>
        <dbReference type="ARBA" id="ARBA00023163"/>
    </source>
</evidence>
<evidence type="ECO:0000259" key="5">
    <source>
        <dbReference type="PROSITE" id="PS51464"/>
    </source>
</evidence>
<evidence type="ECO:0000313" key="7">
    <source>
        <dbReference type="Proteomes" id="UP000257014"/>
    </source>
</evidence>
<dbReference type="Gene3D" id="1.10.10.10">
    <property type="entry name" value="Winged helix-like DNA-binding domain superfamily/Winged helix DNA-binding domain"/>
    <property type="match status" value="1"/>
</dbReference>
<dbReference type="GO" id="GO:0003700">
    <property type="term" value="F:DNA-binding transcription factor activity"/>
    <property type="evidence" value="ECO:0007669"/>
    <property type="project" value="InterPro"/>
</dbReference>
<dbReference type="PANTHER" id="PTHR30514:SF10">
    <property type="entry name" value="MURR_RPIR FAMILY TRANSCRIPTIONAL REGULATOR"/>
    <property type="match status" value="1"/>
</dbReference>
<evidence type="ECO:0000259" key="4">
    <source>
        <dbReference type="PROSITE" id="PS51071"/>
    </source>
</evidence>
<accession>A0A3E0K0E3</accession>
<dbReference type="GO" id="GO:0003677">
    <property type="term" value="F:DNA binding"/>
    <property type="evidence" value="ECO:0007669"/>
    <property type="project" value="UniProtKB-KW"/>
</dbReference>
<dbReference type="InterPro" id="IPR046348">
    <property type="entry name" value="SIS_dom_sf"/>
</dbReference>
<dbReference type="PROSITE" id="PS51071">
    <property type="entry name" value="HTH_RPIR"/>
    <property type="match status" value="1"/>
</dbReference>
<evidence type="ECO:0000256" key="1">
    <source>
        <dbReference type="ARBA" id="ARBA00023015"/>
    </source>
</evidence>
<dbReference type="Proteomes" id="UP000257014">
    <property type="component" value="Unassembled WGS sequence"/>
</dbReference>
<dbReference type="Pfam" id="PF01380">
    <property type="entry name" value="SIS"/>
    <property type="match status" value="1"/>
</dbReference>
<keyword evidence="1" id="KW-0805">Transcription regulation</keyword>
<gene>
    <name evidence="6" type="ORF">C6P37_14240</name>
</gene>
<feature type="domain" description="HTH rpiR-type" evidence="4">
    <location>
        <begin position="2"/>
        <end position="78"/>
    </location>
</feature>